<proteinExistence type="predicted"/>
<evidence type="ECO:0000313" key="1">
    <source>
        <dbReference type="EMBL" id="CAD5118070.1"/>
    </source>
</evidence>
<sequence>MPLNPPQYPRSVPDVHCHPTLADPLNLEELVGMYPGQIGLTVRLKLNSLELHLYDPKEDNPNYNERPLIWLRTKSIHLGLITDDAQYRNKTLIQRLLVDPNFGKISRRASIYPSAISISESRLASSDFDSRGQNSLTSLTEIDNSKILHTGNSIKGILRTKSLPSLSEVIEHQPTKLESFRGKLNIPQPGLPVRKPLTDTLQTLGYIRNNMGLKSALTAIGKSEIGLFQKKI</sequence>
<protein>
    <submittedName>
        <fullName evidence="1">DgyrCDS6809</fullName>
    </submittedName>
</protein>
<evidence type="ECO:0000313" key="2">
    <source>
        <dbReference type="Proteomes" id="UP000549394"/>
    </source>
</evidence>
<dbReference type="AlphaFoldDB" id="A0A7I8VP53"/>
<gene>
    <name evidence="1" type="ORF">DGYR_LOCUS6507</name>
</gene>
<keyword evidence="2" id="KW-1185">Reference proteome</keyword>
<organism evidence="1 2">
    <name type="scientific">Dimorphilus gyrociliatus</name>
    <dbReference type="NCBI Taxonomy" id="2664684"/>
    <lineage>
        <taxon>Eukaryota</taxon>
        <taxon>Metazoa</taxon>
        <taxon>Spiralia</taxon>
        <taxon>Lophotrochozoa</taxon>
        <taxon>Annelida</taxon>
        <taxon>Polychaeta</taxon>
        <taxon>Polychaeta incertae sedis</taxon>
        <taxon>Dinophilidae</taxon>
        <taxon>Dimorphilus</taxon>
    </lineage>
</organism>
<dbReference type="EMBL" id="CAJFCJ010000008">
    <property type="protein sequence ID" value="CAD5118070.1"/>
    <property type="molecule type" value="Genomic_DNA"/>
</dbReference>
<name>A0A7I8VP53_9ANNE</name>
<accession>A0A7I8VP53</accession>
<reference evidence="1 2" key="1">
    <citation type="submission" date="2020-08" db="EMBL/GenBank/DDBJ databases">
        <authorList>
            <person name="Hejnol A."/>
        </authorList>
    </citation>
    <scope>NUCLEOTIDE SEQUENCE [LARGE SCALE GENOMIC DNA]</scope>
</reference>
<dbReference type="Proteomes" id="UP000549394">
    <property type="component" value="Unassembled WGS sequence"/>
</dbReference>
<comment type="caution">
    <text evidence="1">The sequence shown here is derived from an EMBL/GenBank/DDBJ whole genome shotgun (WGS) entry which is preliminary data.</text>
</comment>